<dbReference type="InterPro" id="IPR007167">
    <property type="entry name" value="Fe-transptr_FeoA-like"/>
</dbReference>
<dbReference type="Pfam" id="PF04023">
    <property type="entry name" value="FeoA"/>
    <property type="match status" value="1"/>
</dbReference>
<dbReference type="SUPFAM" id="SSF50037">
    <property type="entry name" value="C-terminal domain of transcriptional repressors"/>
    <property type="match status" value="1"/>
</dbReference>
<accession>A0A2D2B218</accession>
<dbReference type="Gene3D" id="2.30.30.90">
    <property type="match status" value="1"/>
</dbReference>
<dbReference type="Proteomes" id="UP000228945">
    <property type="component" value="Chromosome"/>
</dbReference>
<reference evidence="3 4" key="1">
    <citation type="submission" date="2017-10" db="EMBL/GenBank/DDBJ databases">
        <title>Genome sequence of Caulobacter mirabilis FWC38.</title>
        <authorList>
            <person name="Fiebig A."/>
            <person name="Crosson S."/>
        </authorList>
    </citation>
    <scope>NUCLEOTIDE SEQUENCE [LARGE SCALE GENOMIC DNA]</scope>
    <source>
        <strain evidence="3 4">FWC 38</strain>
    </source>
</reference>
<evidence type="ECO:0000256" key="1">
    <source>
        <dbReference type="ARBA" id="ARBA00023004"/>
    </source>
</evidence>
<dbReference type="InterPro" id="IPR038157">
    <property type="entry name" value="FeoA_core_dom"/>
</dbReference>
<organism evidence="3 4">
    <name type="scientific">Caulobacter mirabilis</name>
    <dbReference type="NCBI Taxonomy" id="69666"/>
    <lineage>
        <taxon>Bacteria</taxon>
        <taxon>Pseudomonadati</taxon>
        <taxon>Pseudomonadota</taxon>
        <taxon>Alphaproteobacteria</taxon>
        <taxon>Caulobacterales</taxon>
        <taxon>Caulobacteraceae</taxon>
        <taxon>Caulobacter</taxon>
    </lineage>
</organism>
<evidence type="ECO:0000313" key="4">
    <source>
        <dbReference type="Proteomes" id="UP000228945"/>
    </source>
</evidence>
<dbReference type="GO" id="GO:0046914">
    <property type="term" value="F:transition metal ion binding"/>
    <property type="evidence" value="ECO:0007669"/>
    <property type="project" value="InterPro"/>
</dbReference>
<protein>
    <recommendedName>
        <fullName evidence="2">Ferrous iron transporter FeoA-like domain-containing protein</fullName>
    </recommendedName>
</protein>
<name>A0A2D2B218_9CAUL</name>
<dbReference type="SMART" id="SM00899">
    <property type="entry name" value="FeoA"/>
    <property type="match status" value="1"/>
</dbReference>
<dbReference type="AlphaFoldDB" id="A0A2D2B218"/>
<dbReference type="OrthoDB" id="7173531at2"/>
<keyword evidence="4" id="KW-1185">Reference proteome</keyword>
<gene>
    <name evidence="3" type="ORF">CSW64_18925</name>
</gene>
<dbReference type="InterPro" id="IPR052713">
    <property type="entry name" value="FeoA"/>
</dbReference>
<dbReference type="EMBL" id="CP024201">
    <property type="protein sequence ID" value="ATQ44312.1"/>
    <property type="molecule type" value="Genomic_DNA"/>
</dbReference>
<sequence length="139" mass="15285">MAKLLYGQGILAPVAHRQSAHELIIARKFLAGRRRRSVLSCIDEDRTGRLLSEAVPGDRGVILRVHPHTHAGDPLTAEELERRLLELGFVEGAAIEVLHQGLFGRDPMAVRLDDMRVALRRHEAASIEVDFAVRNGGGA</sequence>
<feature type="domain" description="Ferrous iron transporter FeoA-like" evidence="2">
    <location>
        <begin position="49"/>
        <end position="131"/>
    </location>
</feature>
<dbReference type="InterPro" id="IPR008988">
    <property type="entry name" value="Transcriptional_repressor_C"/>
</dbReference>
<evidence type="ECO:0000313" key="3">
    <source>
        <dbReference type="EMBL" id="ATQ44312.1"/>
    </source>
</evidence>
<dbReference type="PANTHER" id="PTHR42954:SF2">
    <property type="entry name" value="FE(2+) TRANSPORT PROTEIN A"/>
    <property type="match status" value="1"/>
</dbReference>
<dbReference type="PANTHER" id="PTHR42954">
    <property type="entry name" value="FE(2+) TRANSPORT PROTEIN A"/>
    <property type="match status" value="1"/>
</dbReference>
<evidence type="ECO:0000259" key="2">
    <source>
        <dbReference type="SMART" id="SM00899"/>
    </source>
</evidence>
<proteinExistence type="predicted"/>
<dbReference type="KEGG" id="cmb:CSW64_18925"/>
<keyword evidence="1" id="KW-0408">Iron</keyword>